<sequence>MIDWGCVRVEPETLKDYCQQLEKAFPDNPSLSSPPNPKKVTSKEKKHDPFTGMPHFLSIRVLLWHTLQSVIDDIKSLLYVLIYFVTKNIKTFQNAPLCRKGLTEEELALKKTLAFTCLKYFHKWAGLNDLNLSQHDQECFKLLKTFIKCLFFNKESATSMLSSLLTNKKDPQVLYNSVHWLISCPKQVTSPELSGAPNNN</sequence>
<accession>A0ACC1HIP4</accession>
<gene>
    <name evidence="1" type="ORF">EV182_000339</name>
</gene>
<comment type="caution">
    <text evidence="1">The sequence shown here is derived from an EMBL/GenBank/DDBJ whole genome shotgun (WGS) entry which is preliminary data.</text>
</comment>
<keyword evidence="2" id="KW-1185">Reference proteome</keyword>
<proteinExistence type="predicted"/>
<protein>
    <submittedName>
        <fullName evidence="1">Uncharacterized protein</fullName>
    </submittedName>
</protein>
<organism evidence="1 2">
    <name type="scientific">Spiromyces aspiralis</name>
    <dbReference type="NCBI Taxonomy" id="68401"/>
    <lineage>
        <taxon>Eukaryota</taxon>
        <taxon>Fungi</taxon>
        <taxon>Fungi incertae sedis</taxon>
        <taxon>Zoopagomycota</taxon>
        <taxon>Kickxellomycotina</taxon>
        <taxon>Kickxellomycetes</taxon>
        <taxon>Kickxellales</taxon>
        <taxon>Kickxellaceae</taxon>
        <taxon>Spiromyces</taxon>
    </lineage>
</organism>
<dbReference type="Proteomes" id="UP001145114">
    <property type="component" value="Unassembled WGS sequence"/>
</dbReference>
<name>A0ACC1HIP4_9FUNG</name>
<reference evidence="1" key="1">
    <citation type="submission" date="2022-06" db="EMBL/GenBank/DDBJ databases">
        <title>Phylogenomic reconstructions and comparative analyses of Kickxellomycotina fungi.</title>
        <authorList>
            <person name="Reynolds N.K."/>
            <person name="Stajich J.E."/>
            <person name="Barry K."/>
            <person name="Grigoriev I.V."/>
            <person name="Crous P."/>
            <person name="Smith M.E."/>
        </authorList>
    </citation>
    <scope>NUCLEOTIDE SEQUENCE</scope>
    <source>
        <strain evidence="1">RSA 2271</strain>
    </source>
</reference>
<evidence type="ECO:0000313" key="2">
    <source>
        <dbReference type="Proteomes" id="UP001145114"/>
    </source>
</evidence>
<evidence type="ECO:0000313" key="1">
    <source>
        <dbReference type="EMBL" id="KAJ1675915.1"/>
    </source>
</evidence>
<dbReference type="EMBL" id="JAMZIH010005153">
    <property type="protein sequence ID" value="KAJ1675915.1"/>
    <property type="molecule type" value="Genomic_DNA"/>
</dbReference>